<gene>
    <name evidence="2" type="ORF">GCM10009037_15270</name>
</gene>
<dbReference type="AlphaFoldDB" id="A0A830F2C1"/>
<proteinExistence type="predicted"/>
<sequence>MTPLRVALAVVLAAALTVAAAPAVEDARASNAAHAGQTAADDVRDAVVALAASTPAPPGAPAATRTVTVSVPPADVTTARAALLVGTGHGDAATTDVLVVRAGTRTHTTPLPVDVRIVANGTVAPDDTGLAVTDRATLGLRYVRYDGRPTVLVTAQRGARVYT</sequence>
<feature type="domain" description="DUF7311" evidence="1">
    <location>
        <begin position="4"/>
        <end position="154"/>
    </location>
</feature>
<dbReference type="InterPro" id="IPR055735">
    <property type="entry name" value="DUF7311"/>
</dbReference>
<name>A0A830F2C1_9EURY</name>
<reference evidence="2 3" key="1">
    <citation type="journal article" date="2019" name="Int. J. Syst. Evol. Microbiol.">
        <title>The Global Catalogue of Microorganisms (GCM) 10K type strain sequencing project: providing services to taxonomists for standard genome sequencing and annotation.</title>
        <authorList>
            <consortium name="The Broad Institute Genomics Platform"/>
            <consortium name="The Broad Institute Genome Sequencing Center for Infectious Disease"/>
            <person name="Wu L."/>
            <person name="Ma J."/>
        </authorList>
    </citation>
    <scope>NUCLEOTIDE SEQUENCE [LARGE SCALE GENOMIC DNA]</scope>
    <source>
        <strain evidence="2 3">JCM 19585</strain>
    </source>
</reference>
<organism evidence="2 3">
    <name type="scientific">Halarchaeum grantii</name>
    <dbReference type="NCBI Taxonomy" id="1193105"/>
    <lineage>
        <taxon>Archaea</taxon>
        <taxon>Methanobacteriati</taxon>
        <taxon>Methanobacteriota</taxon>
        <taxon>Stenosarchaea group</taxon>
        <taxon>Halobacteria</taxon>
        <taxon>Halobacteriales</taxon>
        <taxon>Halobacteriaceae</taxon>
    </lineage>
</organism>
<dbReference type="EMBL" id="BMPF01000002">
    <property type="protein sequence ID" value="GGL32570.1"/>
    <property type="molecule type" value="Genomic_DNA"/>
</dbReference>
<accession>A0A830F2C1</accession>
<dbReference type="Pfam" id="PF23993">
    <property type="entry name" value="DUF7311"/>
    <property type="match status" value="1"/>
</dbReference>
<evidence type="ECO:0000313" key="2">
    <source>
        <dbReference type="EMBL" id="GGL32570.1"/>
    </source>
</evidence>
<dbReference type="RefSeq" id="WP_188882020.1">
    <property type="nucleotide sequence ID" value="NZ_BMPF01000002.1"/>
</dbReference>
<evidence type="ECO:0000259" key="1">
    <source>
        <dbReference type="Pfam" id="PF23993"/>
    </source>
</evidence>
<dbReference type="Proteomes" id="UP000628840">
    <property type="component" value="Unassembled WGS sequence"/>
</dbReference>
<keyword evidence="3" id="KW-1185">Reference proteome</keyword>
<protein>
    <recommendedName>
        <fullName evidence="1">DUF7311 domain-containing protein</fullName>
    </recommendedName>
</protein>
<evidence type="ECO:0000313" key="3">
    <source>
        <dbReference type="Proteomes" id="UP000628840"/>
    </source>
</evidence>
<comment type="caution">
    <text evidence="2">The sequence shown here is derived from an EMBL/GenBank/DDBJ whole genome shotgun (WGS) entry which is preliminary data.</text>
</comment>
<dbReference type="OrthoDB" id="379304at2157"/>